<evidence type="ECO:0000313" key="1">
    <source>
        <dbReference type="EnsemblMetazoa" id="Aqu2.1.29502_001"/>
    </source>
</evidence>
<proteinExistence type="predicted"/>
<sequence>MGLHITGLSKIGQQFFCWFPDVFIYYVPTEFDSTKPFSSSHTLFPLI</sequence>
<organism evidence="1">
    <name type="scientific">Amphimedon queenslandica</name>
    <name type="common">Sponge</name>
    <dbReference type="NCBI Taxonomy" id="400682"/>
    <lineage>
        <taxon>Eukaryota</taxon>
        <taxon>Metazoa</taxon>
        <taxon>Porifera</taxon>
        <taxon>Demospongiae</taxon>
        <taxon>Heteroscleromorpha</taxon>
        <taxon>Haplosclerida</taxon>
        <taxon>Niphatidae</taxon>
        <taxon>Amphimedon</taxon>
    </lineage>
</organism>
<accession>A0A1X7UQ15</accession>
<protein>
    <submittedName>
        <fullName evidence="1">Uncharacterized protein</fullName>
    </submittedName>
</protein>
<dbReference type="InParanoid" id="A0A1X7UQ15"/>
<name>A0A1X7UQ15_AMPQE</name>
<dbReference type="EnsemblMetazoa" id="Aqu2.1.29502_001">
    <property type="protein sequence ID" value="Aqu2.1.29502_001"/>
    <property type="gene ID" value="Aqu2.1.29502"/>
</dbReference>
<reference evidence="1" key="1">
    <citation type="submission" date="2017-05" db="UniProtKB">
        <authorList>
            <consortium name="EnsemblMetazoa"/>
        </authorList>
    </citation>
    <scope>IDENTIFICATION</scope>
</reference>
<dbReference type="AlphaFoldDB" id="A0A1X7UQ15"/>